<feature type="compositionally biased region" description="Low complexity" evidence="4">
    <location>
        <begin position="182"/>
        <end position="198"/>
    </location>
</feature>
<dbReference type="Pfam" id="PF22780">
    <property type="entry name" value="HI0933_like_1st"/>
    <property type="match status" value="1"/>
</dbReference>
<feature type="domain" description="RsdA/BaiN/AoA(So)-like insert" evidence="6">
    <location>
        <begin position="327"/>
        <end position="448"/>
    </location>
</feature>
<dbReference type="Proteomes" id="UP000196138">
    <property type="component" value="Chromosome"/>
</dbReference>
<proteinExistence type="predicted"/>
<dbReference type="SUPFAM" id="SSF51905">
    <property type="entry name" value="FAD/NAD(P)-binding domain"/>
    <property type="match status" value="1"/>
</dbReference>
<sequence>MPARPDNRTLLPLPAGPARRRIALTHTHPSSALPPDAAHVDAVVIGAGAAGLFCAAQASARGATVLLIDHASAVAEKVRISGGGRANFTNQWLDVRAPHKHFVGDNPAFCRSALSRFTPQDFIALVDAHGIAHHEKHKGQLFCDHSAQDLIDMLLALCGRGPGQVSRWQPCRVTAVQALNASRTETSSSTSIPPSSSSSERETADTGIHPARYRVTTERGSVLATSVVVATGGLSIPKIGASDFGLRLAQQFGLRVLPTRPGLVPLTFDAQDWAPFVPLAGVALPVRISTVPAPASDAAPATNPAASAQAGTRPGKAGQDGKGAAAKRAGPVSFDEDLLFTHRGLSGPAVLQISSYWQPGTPLTLNLLPEVDLADELLRAKASSRKRVANELARWLPARLADAWCARDPVWQRAIDQVPDKALQQLAASLQRWQLTPSGTEGYRKAEVTLGGVDTRELSQQTLEAKSRPGLFFIGEVVDITGWLGGYNFQWAWASAHACAQALPLAGDVPAQG</sequence>
<evidence type="ECO:0000313" key="8">
    <source>
        <dbReference type="Proteomes" id="UP000196138"/>
    </source>
</evidence>
<evidence type="ECO:0000256" key="3">
    <source>
        <dbReference type="ARBA" id="ARBA00022827"/>
    </source>
</evidence>
<dbReference type="InterPro" id="IPR055178">
    <property type="entry name" value="RsdA/BaiN/AoA(So)-like_dom"/>
</dbReference>
<dbReference type="Gene3D" id="3.50.50.60">
    <property type="entry name" value="FAD/NAD(P)-binding domain"/>
    <property type="match status" value="1"/>
</dbReference>
<dbReference type="OrthoDB" id="9773233at2"/>
<dbReference type="PANTHER" id="PTHR42887">
    <property type="entry name" value="OS12G0638800 PROTEIN"/>
    <property type="match status" value="1"/>
</dbReference>
<keyword evidence="2" id="KW-0285">Flavoprotein</keyword>
<feature type="region of interest" description="Disordered" evidence="4">
    <location>
        <begin position="179"/>
        <end position="210"/>
    </location>
</feature>
<feature type="region of interest" description="Disordered" evidence="4">
    <location>
        <begin position="294"/>
        <end position="327"/>
    </location>
</feature>
<dbReference type="PANTHER" id="PTHR42887:SF2">
    <property type="entry name" value="OS12G0638800 PROTEIN"/>
    <property type="match status" value="1"/>
</dbReference>
<dbReference type="Pfam" id="PF03486">
    <property type="entry name" value="HI0933_like"/>
    <property type="match status" value="2"/>
</dbReference>
<dbReference type="EMBL" id="CP021455">
    <property type="protein sequence ID" value="ARU04869.1"/>
    <property type="molecule type" value="Genomic_DNA"/>
</dbReference>
<organism evidence="7 8">
    <name type="scientific">Comamonas serinivorans</name>
    <dbReference type="NCBI Taxonomy" id="1082851"/>
    <lineage>
        <taxon>Bacteria</taxon>
        <taxon>Pseudomonadati</taxon>
        <taxon>Pseudomonadota</taxon>
        <taxon>Betaproteobacteria</taxon>
        <taxon>Burkholderiales</taxon>
        <taxon>Comamonadaceae</taxon>
        <taxon>Comamonas</taxon>
    </lineage>
</organism>
<accession>A0A1Y0ENH7</accession>
<dbReference type="InterPro" id="IPR036188">
    <property type="entry name" value="FAD/NAD-bd_sf"/>
</dbReference>
<evidence type="ECO:0000256" key="1">
    <source>
        <dbReference type="ARBA" id="ARBA00001974"/>
    </source>
</evidence>
<feature type="compositionally biased region" description="Low complexity" evidence="4">
    <location>
        <begin position="294"/>
        <end position="310"/>
    </location>
</feature>
<evidence type="ECO:0000256" key="4">
    <source>
        <dbReference type="SAM" id="MobiDB-lite"/>
    </source>
</evidence>
<evidence type="ECO:0000259" key="5">
    <source>
        <dbReference type="Pfam" id="PF03486"/>
    </source>
</evidence>
<evidence type="ECO:0000313" key="7">
    <source>
        <dbReference type="EMBL" id="ARU04869.1"/>
    </source>
</evidence>
<dbReference type="InterPro" id="IPR057661">
    <property type="entry name" value="RsdA/BaiN/AoA(So)_Rossmann"/>
</dbReference>
<dbReference type="InterPro" id="IPR004792">
    <property type="entry name" value="BaiN-like"/>
</dbReference>
<dbReference type="Gene3D" id="1.10.8.260">
    <property type="entry name" value="HI0933 insert domain-like"/>
    <property type="match status" value="1"/>
</dbReference>
<dbReference type="KEGG" id="cser:CCO03_09430"/>
<protein>
    <submittedName>
        <fullName evidence="7">Aminoacetone oxidase family FAD-binding enzyme</fullName>
    </submittedName>
</protein>
<reference evidence="7 8" key="1">
    <citation type="submission" date="2017-05" db="EMBL/GenBank/DDBJ databases">
        <authorList>
            <person name="Song R."/>
            <person name="Chenine A.L."/>
            <person name="Ruprecht R.M."/>
        </authorList>
    </citation>
    <scope>NUCLEOTIDE SEQUENCE [LARGE SCALE GENOMIC DNA]</scope>
    <source>
        <strain evidence="7 8">DSM 26136</strain>
    </source>
</reference>
<dbReference type="AlphaFoldDB" id="A0A1Y0ENH7"/>
<dbReference type="InterPro" id="IPR023166">
    <property type="entry name" value="BaiN-like_dom_sf"/>
</dbReference>
<gene>
    <name evidence="7" type="ORF">CCO03_09430</name>
</gene>
<feature type="domain" description="RsdA/BaiN/AoA(So)-like Rossmann fold-like" evidence="5">
    <location>
        <begin position="212"/>
        <end position="501"/>
    </location>
</feature>
<feature type="domain" description="RsdA/BaiN/AoA(So)-like Rossmann fold-like" evidence="5">
    <location>
        <begin position="41"/>
        <end position="166"/>
    </location>
</feature>
<dbReference type="SUPFAM" id="SSF160996">
    <property type="entry name" value="HI0933 insert domain-like"/>
    <property type="match status" value="1"/>
</dbReference>
<dbReference type="Gene3D" id="2.40.30.10">
    <property type="entry name" value="Translation factors"/>
    <property type="match status" value="1"/>
</dbReference>
<keyword evidence="3" id="KW-0274">FAD</keyword>
<evidence type="ECO:0000256" key="2">
    <source>
        <dbReference type="ARBA" id="ARBA00022630"/>
    </source>
</evidence>
<keyword evidence="8" id="KW-1185">Reference proteome</keyword>
<comment type="cofactor">
    <cofactor evidence="1">
        <name>FAD</name>
        <dbReference type="ChEBI" id="CHEBI:57692"/>
    </cofactor>
</comment>
<evidence type="ECO:0000259" key="6">
    <source>
        <dbReference type="Pfam" id="PF22780"/>
    </source>
</evidence>
<name>A0A1Y0ENH7_9BURK</name>